<evidence type="ECO:0000313" key="8">
    <source>
        <dbReference type="Proteomes" id="UP000012488"/>
    </source>
</evidence>
<dbReference type="Gene3D" id="1.10.1740.10">
    <property type="match status" value="1"/>
</dbReference>
<dbReference type="GO" id="GO:0016987">
    <property type="term" value="F:sigma factor activity"/>
    <property type="evidence" value="ECO:0007669"/>
    <property type="project" value="UniProtKB-KW"/>
</dbReference>
<dbReference type="GO" id="GO:0006352">
    <property type="term" value="P:DNA-templated transcription initiation"/>
    <property type="evidence" value="ECO:0007669"/>
    <property type="project" value="InterPro"/>
</dbReference>
<feature type="domain" description="RNA polymerase sigma factor 70 region 4 type 2" evidence="6">
    <location>
        <begin position="167"/>
        <end position="216"/>
    </location>
</feature>
<evidence type="ECO:0000256" key="3">
    <source>
        <dbReference type="ARBA" id="ARBA00023082"/>
    </source>
</evidence>
<dbReference type="GO" id="GO:0003677">
    <property type="term" value="F:DNA binding"/>
    <property type="evidence" value="ECO:0007669"/>
    <property type="project" value="InterPro"/>
</dbReference>
<evidence type="ECO:0000259" key="6">
    <source>
        <dbReference type="Pfam" id="PF08281"/>
    </source>
</evidence>
<evidence type="ECO:0000256" key="4">
    <source>
        <dbReference type="ARBA" id="ARBA00023163"/>
    </source>
</evidence>
<evidence type="ECO:0000259" key="5">
    <source>
        <dbReference type="Pfam" id="PF04542"/>
    </source>
</evidence>
<reference evidence="7 8" key="1">
    <citation type="journal article" date="2012" name="Genet. Mol. Biol.">
        <title>Analysis of 16S rRNA and mxaF genes revealing insights into Methylobacterium niche-specific plant association.</title>
        <authorList>
            <person name="Dourado M.N."/>
            <person name="Andreote F.D."/>
            <person name="Dini-Andreote F."/>
            <person name="Conti R."/>
            <person name="Araujo J.M."/>
            <person name="Araujo W.L."/>
        </authorList>
    </citation>
    <scope>NUCLEOTIDE SEQUENCE [LARGE SCALE GENOMIC DNA]</scope>
    <source>
        <strain evidence="7 8">SR1.6/6</strain>
    </source>
</reference>
<evidence type="ECO:0000256" key="2">
    <source>
        <dbReference type="ARBA" id="ARBA00023015"/>
    </source>
</evidence>
<dbReference type="Gene3D" id="1.10.10.10">
    <property type="entry name" value="Winged helix-like DNA-binding domain superfamily/Winged helix DNA-binding domain"/>
    <property type="match status" value="1"/>
</dbReference>
<name>A0A6B9FL17_9HYPH</name>
<gene>
    <name evidence="7" type="ORF">MMSR116_16090</name>
</gene>
<evidence type="ECO:0000313" key="7">
    <source>
        <dbReference type="EMBL" id="QGY03233.1"/>
    </source>
</evidence>
<dbReference type="NCBIfam" id="TIGR02937">
    <property type="entry name" value="sigma70-ECF"/>
    <property type="match status" value="1"/>
</dbReference>
<dbReference type="InterPro" id="IPR014284">
    <property type="entry name" value="RNA_pol_sigma-70_dom"/>
</dbReference>
<dbReference type="EMBL" id="CP043538">
    <property type="protein sequence ID" value="QGY03233.1"/>
    <property type="molecule type" value="Genomic_DNA"/>
</dbReference>
<protein>
    <submittedName>
        <fullName evidence="7">Sigma-70 family RNA polymerase sigma factor</fullName>
    </submittedName>
</protein>
<reference evidence="7 8" key="2">
    <citation type="journal article" date="2013" name="Genome Announc.">
        <title>Draft Genome Sequence of Methylobacterium mesophilicum Strain SR1.6/6, Isolated from Citrus sinensis.</title>
        <authorList>
            <person name="Marinho Almeida D."/>
            <person name="Dini-Andreote F."/>
            <person name="Camargo Neves A.A."/>
            <person name="Juca Ramos R.T."/>
            <person name="Andreote F.D."/>
            <person name="Carneiro A.R."/>
            <person name="Oliveira de Souza Lima A."/>
            <person name="Caracciolo Gomes de Sa P.H."/>
            <person name="Ribeiro Barbosa M.S."/>
            <person name="Araujo W.L."/>
            <person name="Silva A."/>
        </authorList>
    </citation>
    <scope>NUCLEOTIDE SEQUENCE [LARGE SCALE GENOMIC DNA]</scope>
    <source>
        <strain evidence="7 8">SR1.6/6</strain>
    </source>
</reference>
<dbReference type="InterPro" id="IPR013325">
    <property type="entry name" value="RNA_pol_sigma_r2"/>
</dbReference>
<dbReference type="KEGG" id="mmes:MMSR116_16090"/>
<dbReference type="PANTHER" id="PTHR43133:SF25">
    <property type="entry name" value="RNA POLYMERASE SIGMA FACTOR RFAY-RELATED"/>
    <property type="match status" value="1"/>
</dbReference>
<dbReference type="SUPFAM" id="SSF88946">
    <property type="entry name" value="Sigma2 domain of RNA polymerase sigma factors"/>
    <property type="match status" value="1"/>
</dbReference>
<keyword evidence="2" id="KW-0805">Transcription regulation</keyword>
<dbReference type="AlphaFoldDB" id="A0A6B9FL17"/>
<dbReference type="PANTHER" id="PTHR43133">
    <property type="entry name" value="RNA POLYMERASE ECF-TYPE SIGMA FACTO"/>
    <property type="match status" value="1"/>
</dbReference>
<dbReference type="Proteomes" id="UP000012488">
    <property type="component" value="Chromosome"/>
</dbReference>
<dbReference type="InterPro" id="IPR036388">
    <property type="entry name" value="WH-like_DNA-bd_sf"/>
</dbReference>
<organism evidence="7 8">
    <name type="scientific">Methylobacterium mesophilicum SR1.6/6</name>
    <dbReference type="NCBI Taxonomy" id="908290"/>
    <lineage>
        <taxon>Bacteria</taxon>
        <taxon>Pseudomonadati</taxon>
        <taxon>Pseudomonadota</taxon>
        <taxon>Alphaproteobacteria</taxon>
        <taxon>Hyphomicrobiales</taxon>
        <taxon>Methylobacteriaceae</taxon>
        <taxon>Methylobacterium</taxon>
    </lineage>
</organism>
<dbReference type="Pfam" id="PF04542">
    <property type="entry name" value="Sigma70_r2"/>
    <property type="match status" value="1"/>
</dbReference>
<dbReference type="InterPro" id="IPR013249">
    <property type="entry name" value="RNA_pol_sigma70_r4_t2"/>
</dbReference>
<evidence type="ECO:0000256" key="1">
    <source>
        <dbReference type="ARBA" id="ARBA00010641"/>
    </source>
</evidence>
<dbReference type="CDD" id="cd06171">
    <property type="entry name" value="Sigma70_r4"/>
    <property type="match status" value="1"/>
</dbReference>
<keyword evidence="4" id="KW-0804">Transcription</keyword>
<accession>A0A6B9FL17</accession>
<keyword evidence="3" id="KW-0731">Sigma factor</keyword>
<comment type="similarity">
    <text evidence="1">Belongs to the sigma-70 factor family. ECF subfamily.</text>
</comment>
<dbReference type="RefSeq" id="WP_010682125.1">
    <property type="nucleotide sequence ID" value="NZ_CP043538.1"/>
</dbReference>
<dbReference type="InterPro" id="IPR013324">
    <property type="entry name" value="RNA_pol_sigma_r3/r4-like"/>
</dbReference>
<dbReference type="InterPro" id="IPR039425">
    <property type="entry name" value="RNA_pol_sigma-70-like"/>
</dbReference>
<dbReference type="SUPFAM" id="SSF88659">
    <property type="entry name" value="Sigma3 and sigma4 domains of RNA polymerase sigma factors"/>
    <property type="match status" value="1"/>
</dbReference>
<proteinExistence type="inferred from homology"/>
<dbReference type="InterPro" id="IPR007627">
    <property type="entry name" value="RNA_pol_sigma70_r2"/>
</dbReference>
<dbReference type="Pfam" id="PF08281">
    <property type="entry name" value="Sigma70_r4_2"/>
    <property type="match status" value="1"/>
</dbReference>
<feature type="domain" description="RNA polymerase sigma-70 region 2" evidence="5">
    <location>
        <begin position="78"/>
        <end position="140"/>
    </location>
</feature>
<sequence length="234" mass="25122">MTETSPVAEPKAAPVDGGCRKAAIASHLTGPLRDYFALAEQAPMPPRLSVLVDRIEAAVAASGHRLVDSFRDDLIRGLPMLRTFAVSLCGNEARADDLVQETLVRAWANRTRFTPGSNFIAWTFTILRNQFYSEIRKAKREVEDGDGAHAATLQALPNQEHTVTLGSVMNLIGTLPAAQRQALLLVGAEGFTYEEAAARLGCQVGTVKSRVSRARNLLVETLARDATAVGIAGA</sequence>
<dbReference type="OrthoDB" id="9797134at2"/>